<dbReference type="EMBL" id="BAMX01000003">
    <property type="protein sequence ID" value="GAN64938.1"/>
    <property type="molecule type" value="Genomic_DNA"/>
</dbReference>
<evidence type="ECO:0000313" key="3">
    <source>
        <dbReference type="Proteomes" id="UP000032670"/>
    </source>
</evidence>
<evidence type="ECO:0000313" key="1">
    <source>
        <dbReference type="EMBL" id="BBC79862.1"/>
    </source>
</evidence>
<dbReference type="EMBL" id="AP018515">
    <property type="protein sequence ID" value="BBC79862.1"/>
    <property type="molecule type" value="Genomic_DNA"/>
</dbReference>
<protein>
    <submittedName>
        <fullName evidence="1">Uncharacterized protein</fullName>
    </submittedName>
</protein>
<dbReference type="KEGG" id="aot:AcetOri_orf02280"/>
<gene>
    <name evidence="2" type="ORF">Abor_003_008</name>
    <name evidence="1" type="ORF">AcetOrient_orf02280</name>
</gene>
<dbReference type="Proteomes" id="UP000032670">
    <property type="component" value="Unassembled WGS sequence"/>
</dbReference>
<organism evidence="1 4">
    <name type="scientific">Acetobacter orientalis</name>
    <dbReference type="NCBI Taxonomy" id="146474"/>
    <lineage>
        <taxon>Bacteria</taxon>
        <taxon>Pseudomonadati</taxon>
        <taxon>Pseudomonadota</taxon>
        <taxon>Alphaproteobacteria</taxon>
        <taxon>Acetobacterales</taxon>
        <taxon>Acetobacteraceae</taxon>
        <taxon>Acetobacter</taxon>
    </lineage>
</organism>
<proteinExistence type="predicted"/>
<accession>A0A0D6NH67</accession>
<reference evidence="2 3" key="1">
    <citation type="submission" date="2012-11" db="EMBL/GenBank/DDBJ databases">
        <title>Whole genome sequence of Acetobacter orientalis 21F-2.</title>
        <authorList>
            <person name="Azuma Y."/>
            <person name="Higashiura N."/>
            <person name="Hirakawa H."/>
            <person name="Matsushita K."/>
        </authorList>
    </citation>
    <scope>NUCLEOTIDE SEQUENCE [LARGE SCALE GENOMIC DNA]</scope>
    <source>
        <strain evidence="2 3">21F-2</strain>
    </source>
</reference>
<dbReference type="STRING" id="1231341.Abor_003_008"/>
<name>A0A2Z5ZGM3_9PROT</name>
<dbReference type="Proteomes" id="UP000270034">
    <property type="component" value="Chromosome"/>
</dbReference>
<evidence type="ECO:0000313" key="4">
    <source>
        <dbReference type="Proteomes" id="UP000270034"/>
    </source>
</evidence>
<evidence type="ECO:0000313" key="2">
    <source>
        <dbReference type="EMBL" id="GAN64938.1"/>
    </source>
</evidence>
<sequence length="158" mass="16579">MVMENVASFLHSALPARLFTLHDYAMGVAVWQAAKQAGVPLHLNGRAAYGFISAPGAAGYMGVAAWQALVQAIAKQTGFSCPHILDCGPSAGYAAMAAGHGQSLIVLQNDSAATKAVTALYAQRGGHVFITRPPSFDLIRAVSVPTHLAAYFSRSYCE</sequence>
<reference evidence="1 4" key="2">
    <citation type="submission" date="2018-02" db="EMBL/GenBank/DDBJ databases">
        <title>Acetobacter orientalis genome.</title>
        <authorList>
            <person name="Nakashima N."/>
            <person name="Tamura T."/>
        </authorList>
    </citation>
    <scope>NUCLEOTIDE SEQUENCE [LARGE SCALE GENOMIC DNA]</scope>
    <source>
        <strain evidence="1 4">FAN1</strain>
    </source>
</reference>
<keyword evidence="3" id="KW-1185">Reference proteome</keyword>
<dbReference type="AlphaFoldDB" id="A0A2Z5ZGM3"/>
<accession>A0A2Z5ZGM3</accession>